<reference evidence="2" key="1">
    <citation type="journal article" date="2014" name="Int. J. Syst. Evol. Microbiol.">
        <title>Complete genome sequence of Corynebacterium casei LMG S-19264T (=DSM 44701T), isolated from a smear-ripened cheese.</title>
        <authorList>
            <consortium name="US DOE Joint Genome Institute (JGI-PGF)"/>
            <person name="Walter F."/>
            <person name="Albersmeier A."/>
            <person name="Kalinowski J."/>
            <person name="Ruckert C."/>
        </authorList>
    </citation>
    <scope>NUCLEOTIDE SEQUENCE</scope>
    <source>
        <strain evidence="2">KCTC 12988</strain>
    </source>
</reference>
<protein>
    <recommendedName>
        <fullName evidence="1">GAF domain-containing protein</fullName>
    </recommendedName>
</protein>
<evidence type="ECO:0000313" key="2">
    <source>
        <dbReference type="EMBL" id="GHC42249.1"/>
    </source>
</evidence>
<dbReference type="Proteomes" id="UP000644507">
    <property type="component" value="Unassembled WGS sequence"/>
</dbReference>
<feature type="domain" description="GAF" evidence="1">
    <location>
        <begin position="19"/>
        <end position="131"/>
    </location>
</feature>
<proteinExistence type="predicted"/>
<dbReference type="SUPFAM" id="SSF55781">
    <property type="entry name" value="GAF domain-like"/>
    <property type="match status" value="1"/>
</dbReference>
<gene>
    <name evidence="2" type="ORF">GCM10007100_04020</name>
</gene>
<comment type="caution">
    <text evidence="2">The sequence shown here is derived from an EMBL/GenBank/DDBJ whole genome shotgun (WGS) entry which is preliminary data.</text>
</comment>
<dbReference type="AlphaFoldDB" id="A0A918TC72"/>
<name>A0A918TC72_9BACT</name>
<accession>A0A918TC72</accession>
<organism evidence="2 3">
    <name type="scientific">Roseibacillus persicicus</name>
    <dbReference type="NCBI Taxonomy" id="454148"/>
    <lineage>
        <taxon>Bacteria</taxon>
        <taxon>Pseudomonadati</taxon>
        <taxon>Verrucomicrobiota</taxon>
        <taxon>Verrucomicrobiia</taxon>
        <taxon>Verrucomicrobiales</taxon>
        <taxon>Verrucomicrobiaceae</taxon>
        <taxon>Roseibacillus</taxon>
    </lineage>
</organism>
<dbReference type="EMBL" id="BMXI01000001">
    <property type="protein sequence ID" value="GHC42249.1"/>
    <property type="molecule type" value="Genomic_DNA"/>
</dbReference>
<dbReference type="InterPro" id="IPR003018">
    <property type="entry name" value="GAF"/>
</dbReference>
<dbReference type="Gene3D" id="3.30.450.40">
    <property type="match status" value="1"/>
</dbReference>
<reference evidence="2" key="2">
    <citation type="submission" date="2020-09" db="EMBL/GenBank/DDBJ databases">
        <authorList>
            <person name="Sun Q."/>
            <person name="Kim S."/>
        </authorList>
    </citation>
    <scope>NUCLEOTIDE SEQUENCE</scope>
    <source>
        <strain evidence="2">KCTC 12988</strain>
    </source>
</reference>
<dbReference type="InterPro" id="IPR029016">
    <property type="entry name" value="GAF-like_dom_sf"/>
</dbReference>
<dbReference type="RefSeq" id="WP_229809347.1">
    <property type="nucleotide sequence ID" value="NZ_BMXI01000001.1"/>
</dbReference>
<evidence type="ECO:0000259" key="1">
    <source>
        <dbReference type="Pfam" id="PF13185"/>
    </source>
</evidence>
<sequence>MITDNPTAWLQGILTERQCQTGTLHRTNSDGLLELVATIGVPDHLLPVISNIPFGKGIAGAAAESREPVELCNLQQNLGGVAKEKARDTKVSGSLAVPIFSSDGERVLGTLGVGMIQPHDFSEEEKKSLAEEAIKVAQAWES</sequence>
<dbReference type="Pfam" id="PF13185">
    <property type="entry name" value="GAF_2"/>
    <property type="match status" value="1"/>
</dbReference>
<keyword evidence="3" id="KW-1185">Reference proteome</keyword>
<evidence type="ECO:0000313" key="3">
    <source>
        <dbReference type="Proteomes" id="UP000644507"/>
    </source>
</evidence>